<comment type="caution">
    <text evidence="3">The sequence shown here is derived from an EMBL/GenBank/DDBJ whole genome shotgun (WGS) entry which is preliminary data.</text>
</comment>
<dbReference type="AlphaFoldDB" id="A0A2A2TDJ5"/>
<dbReference type="CDD" id="cd00143">
    <property type="entry name" value="PP2Cc"/>
    <property type="match status" value="1"/>
</dbReference>
<evidence type="ECO:0000256" key="1">
    <source>
        <dbReference type="SAM" id="Phobius"/>
    </source>
</evidence>
<feature type="transmembrane region" description="Helical" evidence="1">
    <location>
        <begin position="628"/>
        <end position="649"/>
    </location>
</feature>
<dbReference type="SUPFAM" id="SSF81606">
    <property type="entry name" value="PP2C-like"/>
    <property type="match status" value="1"/>
</dbReference>
<proteinExistence type="predicted"/>
<accession>A0A2A2TDJ5</accession>
<name>A0A2A2TDJ5_9CYAN</name>
<dbReference type="RefSeq" id="WP_095723864.1">
    <property type="nucleotide sequence ID" value="NZ_NTFS01000330.1"/>
</dbReference>
<evidence type="ECO:0000313" key="4">
    <source>
        <dbReference type="Proteomes" id="UP000218238"/>
    </source>
</evidence>
<dbReference type="EMBL" id="NTFS01000330">
    <property type="protein sequence ID" value="PAX51812.1"/>
    <property type="molecule type" value="Genomic_DNA"/>
</dbReference>
<dbReference type="OrthoDB" id="500607at2"/>
<dbReference type="SMART" id="SM00332">
    <property type="entry name" value="PP2Cc"/>
    <property type="match status" value="1"/>
</dbReference>
<feature type="domain" description="PPM-type phosphatase" evidence="2">
    <location>
        <begin position="278"/>
        <end position="547"/>
    </location>
</feature>
<keyword evidence="1" id="KW-0812">Transmembrane</keyword>
<dbReference type="Proteomes" id="UP000218238">
    <property type="component" value="Unassembled WGS sequence"/>
</dbReference>
<sequence length="677" mass="75343">MITTERIIHCVNPICSHPINFVGSRVCANCQTPIIYRYVWAIGENLSKIPVGKIIGDRYEVVAPQIWLDKQPGEIPETKEELTGEIIPYLRLYGMRSQKQQSSPLPSALSHLPQVYGFVDSPSETAGKVILLENAPINENGKLYPSIMEMWEQATPVRQVYWLWQILQLWQLLSDLDVEASLFLPNNIRVQGWCVRLLELMTTSRIHTPVTSLQRLGESWQPLVAIAHPSIAEQLQNILSPVLQGTAKFAEISKQINLLLLSSAAEFPIALKVAGATDIGIEPRRNEDACFPSNEDSIEDPLLPRVSIVCDGIGGHEGGEVASQLAVQSMKLQIRALLTEVAQQSEPVPPELLQQQIEASLRVVNNLICNANNQQKREGTQRMGTTLVMGIQVPQAVQSTMGWDAENSHELYIASIGDSRVYWITRDSCQQLTVDDDVLGREVRSLRSMYRQAIQRPDATALTQALGTKEGENLHVAVQRLIVDEDGVLLLCSDGLSDNNLVERSWQDFALPILNGQMTLEDGLYAWIRLANQTNGHDNISLVMTYCRVSPEYIIATPQEEELPLGIFEGKIEPDGEVKVEDDESELADSSQALLDLDLELPDEAPVPAANPVSTTGKNQNQKQRKPLALLVGLLLLLLGSASLGLFIWSRYNPRNFNQMCRQLPQSVQRICPRVKS</sequence>
<organism evidence="3 4">
    <name type="scientific">Brunnivagina elsteri CCALA 953</name>
    <dbReference type="NCBI Taxonomy" id="987040"/>
    <lineage>
        <taxon>Bacteria</taxon>
        <taxon>Bacillati</taxon>
        <taxon>Cyanobacteriota</taxon>
        <taxon>Cyanophyceae</taxon>
        <taxon>Nostocales</taxon>
        <taxon>Calotrichaceae</taxon>
        <taxon>Brunnivagina</taxon>
    </lineage>
</organism>
<evidence type="ECO:0000313" key="3">
    <source>
        <dbReference type="EMBL" id="PAX51812.1"/>
    </source>
</evidence>
<dbReference type="Gene3D" id="3.60.40.10">
    <property type="entry name" value="PPM-type phosphatase domain"/>
    <property type="match status" value="1"/>
</dbReference>
<protein>
    <submittedName>
        <fullName evidence="3">Serine/threonine protein phosphatase</fullName>
    </submittedName>
</protein>
<keyword evidence="1" id="KW-1133">Transmembrane helix</keyword>
<dbReference type="PROSITE" id="PS51746">
    <property type="entry name" value="PPM_2"/>
    <property type="match status" value="1"/>
</dbReference>
<dbReference type="InterPro" id="IPR001932">
    <property type="entry name" value="PPM-type_phosphatase-like_dom"/>
</dbReference>
<dbReference type="InterPro" id="IPR036457">
    <property type="entry name" value="PPM-type-like_dom_sf"/>
</dbReference>
<reference evidence="3 4" key="1">
    <citation type="submission" date="2017-08" db="EMBL/GenBank/DDBJ databases">
        <title>Draft genome sequence of filamentous cyanobacterium Calothrix elsteri CCALA 953.</title>
        <authorList>
            <person name="Gagunashvili A.N."/>
            <person name="Elster J."/>
            <person name="Andresson O.S."/>
        </authorList>
    </citation>
    <scope>NUCLEOTIDE SEQUENCE [LARGE SCALE GENOMIC DNA]</scope>
    <source>
        <strain evidence="3 4">CCALA 953</strain>
    </source>
</reference>
<keyword evidence="1" id="KW-0472">Membrane</keyword>
<dbReference type="Pfam" id="PF13672">
    <property type="entry name" value="PP2C_2"/>
    <property type="match status" value="1"/>
</dbReference>
<keyword evidence="4" id="KW-1185">Reference proteome</keyword>
<gene>
    <name evidence="3" type="ORF">CK510_22785</name>
</gene>
<dbReference type="SMART" id="SM00331">
    <property type="entry name" value="PP2C_SIG"/>
    <property type="match status" value="1"/>
</dbReference>
<evidence type="ECO:0000259" key="2">
    <source>
        <dbReference type="PROSITE" id="PS51746"/>
    </source>
</evidence>